<proteinExistence type="predicted"/>
<evidence type="ECO:0000256" key="1">
    <source>
        <dbReference type="SAM" id="Phobius"/>
    </source>
</evidence>
<feature type="transmembrane region" description="Helical" evidence="1">
    <location>
        <begin position="33"/>
        <end position="49"/>
    </location>
</feature>
<feature type="transmembrane region" description="Helical" evidence="1">
    <location>
        <begin position="7"/>
        <end position="27"/>
    </location>
</feature>
<gene>
    <name evidence="2" type="ORF">B9Q06_00630</name>
</gene>
<reference evidence="2 3" key="1">
    <citation type="submission" date="2017-04" db="EMBL/GenBank/DDBJ databases">
        <title>Novel microbial lineages endemic to geothermal iron-oxide mats fill important gaps in the evolutionary history of Archaea.</title>
        <authorList>
            <person name="Jay Z.J."/>
            <person name="Beam J.P."/>
            <person name="Dlakic M."/>
            <person name="Rusch D.B."/>
            <person name="Kozubal M.A."/>
            <person name="Inskeep W.P."/>
        </authorList>
    </citation>
    <scope>NUCLEOTIDE SEQUENCE [LARGE SCALE GENOMIC DNA]</scope>
    <source>
        <strain evidence="2">ECH_B_2</strain>
    </source>
</reference>
<comment type="caution">
    <text evidence="2">The sequence shown here is derived from an EMBL/GenBank/DDBJ whole genome shotgun (WGS) entry which is preliminary data.</text>
</comment>
<dbReference type="EMBL" id="NEXH01000001">
    <property type="protein sequence ID" value="PSN96685.1"/>
    <property type="molecule type" value="Genomic_DNA"/>
</dbReference>
<keyword evidence="1" id="KW-0812">Transmembrane</keyword>
<dbReference type="Proteomes" id="UP000241284">
    <property type="component" value="Unassembled WGS sequence"/>
</dbReference>
<feature type="transmembrane region" description="Helical" evidence="1">
    <location>
        <begin position="61"/>
        <end position="83"/>
    </location>
</feature>
<feature type="transmembrane region" description="Helical" evidence="1">
    <location>
        <begin position="89"/>
        <end position="106"/>
    </location>
</feature>
<name>A0A2R6BDL8_9ARCH</name>
<feature type="transmembrane region" description="Helical" evidence="1">
    <location>
        <begin position="136"/>
        <end position="155"/>
    </location>
</feature>
<feature type="transmembrane region" description="Helical" evidence="1">
    <location>
        <begin position="113"/>
        <end position="130"/>
    </location>
</feature>
<dbReference type="AlphaFoldDB" id="A0A2R6BDL8"/>
<keyword evidence="1" id="KW-1133">Transmembrane helix</keyword>
<protein>
    <submittedName>
        <fullName evidence="2">Uncharacterized protein</fullName>
    </submittedName>
</protein>
<keyword evidence="1" id="KW-0472">Membrane</keyword>
<evidence type="ECO:0000313" key="3">
    <source>
        <dbReference type="Proteomes" id="UP000241284"/>
    </source>
</evidence>
<accession>A0A2R6BDL8</accession>
<sequence length="159" mass="17489">MQRTIASALLLIQAQIVYYFTIIGVGMGYSKPLLLAFILTEWVATLKLLDKLASKTLIRGLAIWLTFSPLFLLPSAISMWRLYLYGADLTHPILTTAIMIPLLLIYRRTGLNSITSGLTAAILFMIGAISNMGIPLYASAILSIITGISLSLNPIKFQR</sequence>
<evidence type="ECO:0000313" key="2">
    <source>
        <dbReference type="EMBL" id="PSN96685.1"/>
    </source>
</evidence>
<organism evidence="2 3">
    <name type="scientific">Candidatus Marsarchaeota G2 archaeon ECH_B_2</name>
    <dbReference type="NCBI Taxonomy" id="1978160"/>
    <lineage>
        <taxon>Archaea</taxon>
        <taxon>Candidatus Marsarchaeota</taxon>
        <taxon>Candidatus Marsarchaeota group 2</taxon>
    </lineage>
</organism>